<evidence type="ECO:0000256" key="8">
    <source>
        <dbReference type="SAM" id="MobiDB-lite"/>
    </source>
</evidence>
<dbReference type="Pfam" id="PF00749">
    <property type="entry name" value="tRNA-synt_1c"/>
    <property type="match status" value="1"/>
</dbReference>
<dbReference type="InterPro" id="IPR020751">
    <property type="entry name" value="aa-tRNA-synth_I_codon-bd_sub2"/>
</dbReference>
<sequence length="805" mass="87770">RERPSAADRCRGKHTAAGERHTPASSVSPPSYTCLLLLSSVSPLSHTCLLRLSSVTPLSPPSLLCHTRLLHLSSVTPLSPLSHPSPPSLLHHTPVSSSSPPSHTSLLRLSSVTHLSPPSLLCHTPVSSVTPVSFVSPPSHTSLSSVTHLSPPSLLCHTPLSSVTHPSPPSHTSLLRLSSVTHLSPPSLLFHTPASSVSPLSHTCLLHLSSVTHLSPPSLLFHTPVSSVSPVTHLPPPSLLFQTPVSSVSPLSHTCLLHLSSVTHLSPPSLLFHTPVSSVSPVTHLPPPSLLCHTPVSSVTHLSPPSLLRHTPVSSASPPSHTSLLCHKPVSFVSPLSHTCLLCHTSVSSISHLSPPSLLCHTPVSSVTPVSSITLVSSSSPPSHTFLLFLLHHTPVSSVSPPSHPCLLRLSLLPHTPVSSFSPPSHPVSSSSPPSHTCLLRLHRYDNRCRELPPEQVQQKLAQGIPCVIRFKLVSGAEVFQDLVFSWTRHDPAAAEGDPVILKADGFPTYHLASVVDDHAMRISHVLRGSEWLISTAKHLQLFRALRWMPPTYAHLPLLLNRDGTKLSKRQGDIFVQRFREQGVLPETLLDIVTHAGSGFSDNWIGRRLDELVCKFNISKITTHSALLDLDKLDEFSRVHLQHRIEDEERCAVLRDELRQQVLHIHGSRISDCTVLEPHYMQRVLQLRKGHVCSLRELLNDTHTYLWIRPRVTRQQLQEVSAEVDDIAAAVIQLVASGGSFESTEHLNTELKLIASRLKHTKYSGGMRVLRLALSAQQQGPSVAEMMLSLGEQEVCVRLQKALEH</sequence>
<dbReference type="SUPFAM" id="SSF52374">
    <property type="entry name" value="Nucleotidylyl transferase"/>
    <property type="match status" value="1"/>
</dbReference>
<keyword evidence="2 7" id="KW-0436">Ligase</keyword>
<evidence type="ECO:0000256" key="1">
    <source>
        <dbReference type="ARBA" id="ARBA00007894"/>
    </source>
</evidence>
<dbReference type="PANTHER" id="PTHR43311:SF2">
    <property type="entry name" value="GLUTAMATE--TRNA LIGASE, MITOCHONDRIAL-RELATED"/>
    <property type="match status" value="1"/>
</dbReference>
<name>A0A671RF34_9TELE</name>
<dbReference type="InterPro" id="IPR045462">
    <property type="entry name" value="aa-tRNA-synth_I_cd-bd"/>
</dbReference>
<accession>A0A671RF34</accession>
<dbReference type="InterPro" id="IPR008925">
    <property type="entry name" value="aa_tRNA-synth_I_cd-bd_sf"/>
</dbReference>
<dbReference type="InterPro" id="IPR020058">
    <property type="entry name" value="Glu/Gln-tRNA-synth_Ib_cat-dom"/>
</dbReference>
<dbReference type="GO" id="GO:0005524">
    <property type="term" value="F:ATP binding"/>
    <property type="evidence" value="ECO:0007669"/>
    <property type="project" value="UniProtKB-KW"/>
</dbReference>
<evidence type="ECO:0000256" key="6">
    <source>
        <dbReference type="ARBA" id="ARBA00023146"/>
    </source>
</evidence>
<dbReference type="GO" id="GO:0005739">
    <property type="term" value="C:mitochondrion"/>
    <property type="evidence" value="ECO:0007669"/>
    <property type="project" value="TreeGrafter"/>
</dbReference>
<keyword evidence="12" id="KW-1185">Reference proteome</keyword>
<organism evidence="11 12">
    <name type="scientific">Sinocyclocheilus anshuiensis</name>
    <dbReference type="NCBI Taxonomy" id="1608454"/>
    <lineage>
        <taxon>Eukaryota</taxon>
        <taxon>Metazoa</taxon>
        <taxon>Chordata</taxon>
        <taxon>Craniata</taxon>
        <taxon>Vertebrata</taxon>
        <taxon>Euteleostomi</taxon>
        <taxon>Actinopterygii</taxon>
        <taxon>Neopterygii</taxon>
        <taxon>Teleostei</taxon>
        <taxon>Ostariophysi</taxon>
        <taxon>Cypriniformes</taxon>
        <taxon>Cyprinidae</taxon>
        <taxon>Cyprininae</taxon>
        <taxon>Sinocyclocheilus</taxon>
    </lineage>
</organism>
<dbReference type="Proteomes" id="UP000472260">
    <property type="component" value="Unassembled WGS sequence"/>
</dbReference>
<dbReference type="Gene3D" id="3.40.50.620">
    <property type="entry name" value="HUPs"/>
    <property type="match status" value="1"/>
</dbReference>
<evidence type="ECO:0000256" key="5">
    <source>
        <dbReference type="ARBA" id="ARBA00022917"/>
    </source>
</evidence>
<dbReference type="AlphaFoldDB" id="A0A671RF34"/>
<feature type="region of interest" description="Disordered" evidence="8">
    <location>
        <begin position="83"/>
        <end position="104"/>
    </location>
</feature>
<evidence type="ECO:0000313" key="11">
    <source>
        <dbReference type="Ensembl" id="ENSSANP00000081878.1"/>
    </source>
</evidence>
<dbReference type="GO" id="GO:0006424">
    <property type="term" value="P:glutamyl-tRNA aminoacylation"/>
    <property type="evidence" value="ECO:0007669"/>
    <property type="project" value="TreeGrafter"/>
</dbReference>
<dbReference type="PANTHER" id="PTHR43311">
    <property type="entry name" value="GLUTAMATE--TRNA LIGASE"/>
    <property type="match status" value="1"/>
</dbReference>
<dbReference type="GO" id="GO:0004818">
    <property type="term" value="F:glutamate-tRNA ligase activity"/>
    <property type="evidence" value="ECO:0007669"/>
    <property type="project" value="TreeGrafter"/>
</dbReference>
<evidence type="ECO:0000256" key="7">
    <source>
        <dbReference type="RuleBase" id="RU363037"/>
    </source>
</evidence>
<dbReference type="InterPro" id="IPR014729">
    <property type="entry name" value="Rossmann-like_a/b/a_fold"/>
</dbReference>
<dbReference type="Pfam" id="PF19269">
    <property type="entry name" value="Anticodon_2"/>
    <property type="match status" value="1"/>
</dbReference>
<keyword evidence="5 7" id="KW-0648">Protein biosynthesis</keyword>
<dbReference type="InterPro" id="IPR049940">
    <property type="entry name" value="GluQ/Sye"/>
</dbReference>
<reference evidence="11" key="1">
    <citation type="submission" date="2025-08" db="UniProtKB">
        <authorList>
            <consortium name="Ensembl"/>
        </authorList>
    </citation>
    <scope>IDENTIFICATION</scope>
</reference>
<protein>
    <submittedName>
        <fullName evidence="11">Uncharacterized protein</fullName>
    </submittedName>
</protein>
<evidence type="ECO:0000256" key="2">
    <source>
        <dbReference type="ARBA" id="ARBA00022598"/>
    </source>
</evidence>
<comment type="similarity">
    <text evidence="1">Belongs to the class-I aminoacyl-tRNA synthetase family. Glutamate--tRNA ligase type 1 subfamily.</text>
</comment>
<feature type="domain" description="Glutamyl/glutaminyl-tRNA synthetase class Ib catalytic" evidence="9">
    <location>
        <begin position="443"/>
        <end position="633"/>
    </location>
</feature>
<feature type="compositionally biased region" description="Basic and acidic residues" evidence="8">
    <location>
        <begin position="1"/>
        <end position="22"/>
    </location>
</feature>
<keyword evidence="6 7" id="KW-0030">Aminoacyl-tRNA synthetase</keyword>
<dbReference type="SUPFAM" id="SSF48163">
    <property type="entry name" value="An anticodon-binding domain of class I aminoacyl-tRNA synthetases"/>
    <property type="match status" value="1"/>
</dbReference>
<feature type="domain" description="Aminoacyl-tRNA synthetase class I anticodon-binding" evidence="10">
    <location>
        <begin position="676"/>
        <end position="803"/>
    </location>
</feature>
<keyword evidence="3 7" id="KW-0547">Nucleotide-binding</keyword>
<proteinExistence type="inferred from homology"/>
<keyword evidence="4 7" id="KW-0067">ATP-binding</keyword>
<evidence type="ECO:0000259" key="9">
    <source>
        <dbReference type="Pfam" id="PF00749"/>
    </source>
</evidence>
<dbReference type="Ensembl" id="ENSSANT00000087013.1">
    <property type="protein sequence ID" value="ENSSANP00000081878.1"/>
    <property type="gene ID" value="ENSSANG00000040608.1"/>
</dbReference>
<dbReference type="GO" id="GO:0000049">
    <property type="term" value="F:tRNA binding"/>
    <property type="evidence" value="ECO:0007669"/>
    <property type="project" value="InterPro"/>
</dbReference>
<evidence type="ECO:0000313" key="12">
    <source>
        <dbReference type="Proteomes" id="UP000472260"/>
    </source>
</evidence>
<reference evidence="11" key="2">
    <citation type="submission" date="2025-09" db="UniProtKB">
        <authorList>
            <consortium name="Ensembl"/>
        </authorList>
    </citation>
    <scope>IDENTIFICATION</scope>
</reference>
<evidence type="ECO:0000259" key="10">
    <source>
        <dbReference type="Pfam" id="PF19269"/>
    </source>
</evidence>
<dbReference type="Gene3D" id="1.10.10.350">
    <property type="match status" value="1"/>
</dbReference>
<evidence type="ECO:0000256" key="4">
    <source>
        <dbReference type="ARBA" id="ARBA00022840"/>
    </source>
</evidence>
<feature type="region of interest" description="Disordered" evidence="8">
    <location>
        <begin position="1"/>
        <end position="29"/>
    </location>
</feature>
<evidence type="ECO:0000256" key="3">
    <source>
        <dbReference type="ARBA" id="ARBA00022741"/>
    </source>
</evidence>
<gene>
    <name evidence="11" type="primary">ears2</name>
</gene>